<dbReference type="PROSITE" id="PS00052">
    <property type="entry name" value="RIBOSOMAL_S7"/>
    <property type="match status" value="1"/>
</dbReference>
<comment type="function">
    <text evidence="6">Component of the mitochondrial ribosome (mitoribosome), a dedicated translation machinery responsible for the synthesis of mitochondrial genome-encoded proteins, including at least some of the essential transmembrane subunits of the mitochondrial respiratory chain. The mitoribosomes are attached to the mitochondrial inner membrane and translation products are cotranslationally integrated into the membrane.</text>
</comment>
<evidence type="ECO:0000313" key="11">
    <source>
        <dbReference type="Proteomes" id="UP000054251"/>
    </source>
</evidence>
<comment type="similarity">
    <text evidence="2 8">Belongs to the universal ribosomal protein uS7 family.</text>
</comment>
<dbReference type="Pfam" id="PF00177">
    <property type="entry name" value="Ribosomal_S7"/>
    <property type="match status" value="1"/>
</dbReference>
<keyword evidence="3 8" id="KW-0689">Ribosomal protein</keyword>
<dbReference type="GO" id="GO:0003735">
    <property type="term" value="F:structural constituent of ribosome"/>
    <property type="evidence" value="ECO:0007669"/>
    <property type="project" value="InterPro"/>
</dbReference>
<dbReference type="GO" id="GO:0003723">
    <property type="term" value="F:RNA binding"/>
    <property type="evidence" value="ECO:0007669"/>
    <property type="project" value="InterPro"/>
</dbReference>
<dbReference type="CDD" id="cd14868">
    <property type="entry name" value="uS7_Mitochondria_Fungi"/>
    <property type="match status" value="1"/>
</dbReference>
<keyword evidence="11" id="KW-1185">Reference proteome</keyword>
<dbReference type="Proteomes" id="UP000054251">
    <property type="component" value="Unassembled WGS sequence"/>
</dbReference>
<proteinExistence type="inferred from homology"/>
<evidence type="ECO:0000259" key="9">
    <source>
        <dbReference type="Pfam" id="PF00177"/>
    </source>
</evidence>
<gene>
    <name evidence="10" type="ORF">AC631_05168</name>
</gene>
<dbReference type="InterPro" id="IPR036823">
    <property type="entry name" value="Ribosomal_uS7_dom_sf"/>
</dbReference>
<dbReference type="SUPFAM" id="SSF47973">
    <property type="entry name" value="Ribosomal protein S7"/>
    <property type="match status" value="1"/>
</dbReference>
<evidence type="ECO:0000256" key="1">
    <source>
        <dbReference type="ARBA" id="ARBA00004173"/>
    </source>
</evidence>
<dbReference type="FunFam" id="1.10.455.10:FF:000006">
    <property type="entry name" value="37S ribosomal protein S7, mitochondrial"/>
    <property type="match status" value="1"/>
</dbReference>
<evidence type="ECO:0000256" key="8">
    <source>
        <dbReference type="RuleBase" id="RU003619"/>
    </source>
</evidence>
<evidence type="ECO:0000256" key="6">
    <source>
        <dbReference type="ARBA" id="ARBA00037226"/>
    </source>
</evidence>
<dbReference type="PANTHER" id="PTHR11205">
    <property type="entry name" value="RIBOSOMAL PROTEIN S7"/>
    <property type="match status" value="1"/>
</dbReference>
<feature type="domain" description="Small ribosomal subunit protein uS7" evidence="9">
    <location>
        <begin position="127"/>
        <end position="258"/>
    </location>
</feature>
<evidence type="ECO:0000313" key="10">
    <source>
        <dbReference type="EMBL" id="KRZ99066.1"/>
    </source>
</evidence>
<dbReference type="InterPro" id="IPR000235">
    <property type="entry name" value="Ribosomal_uS7"/>
</dbReference>
<dbReference type="GO" id="GO:1990904">
    <property type="term" value="C:ribonucleoprotein complex"/>
    <property type="evidence" value="ECO:0007669"/>
    <property type="project" value="UniProtKB-KW"/>
</dbReference>
<dbReference type="Gene3D" id="1.10.455.10">
    <property type="entry name" value="Ribosomal protein S7 domain"/>
    <property type="match status" value="1"/>
</dbReference>
<dbReference type="InterPro" id="IPR047988">
    <property type="entry name" value="Ribosomal_uS7m_fungi"/>
</dbReference>
<dbReference type="GO" id="GO:0005739">
    <property type="term" value="C:mitochondrion"/>
    <property type="evidence" value="ECO:0007669"/>
    <property type="project" value="UniProtKB-SubCell"/>
</dbReference>
<evidence type="ECO:0000256" key="5">
    <source>
        <dbReference type="ARBA" id="ARBA00023274"/>
    </source>
</evidence>
<protein>
    <recommendedName>
        <fullName evidence="7">Small ribosomal subunit protein uS7m</fullName>
    </recommendedName>
</protein>
<keyword evidence="5 8" id="KW-0687">Ribonucleoprotein</keyword>
<keyword evidence="4" id="KW-0496">Mitochondrion</keyword>
<comment type="subcellular location">
    <subcellularLocation>
        <location evidence="1">Mitochondrion</location>
    </subcellularLocation>
</comment>
<evidence type="ECO:0000256" key="3">
    <source>
        <dbReference type="ARBA" id="ARBA00022980"/>
    </source>
</evidence>
<name>A0A0V1PS63_9ASCO</name>
<dbReference type="GO" id="GO:0006412">
    <property type="term" value="P:translation"/>
    <property type="evidence" value="ECO:0007669"/>
    <property type="project" value="InterPro"/>
</dbReference>
<sequence>MTFIRACVRQLQAPIAGTLRSRTPRLIYSPIIRYNSSSTKASEKNDFSLTAQVFPLNKESITESDVDEWLNAVQQLKGGKSHVESESEVYISHLANPAPFLEEKFEPTEEQLAEVEAFANKRIPLPSNPIIDNFTNLIMRDGKKSKAQKILSRALYIVYLKTRKDPLVILEETLDKMAPLMATKVQKTGAAKNRTVPYPLKKRQRNRYPITWILEGASKKKSPDYSVRLAEEIISAYEGKSSGYDRKAQMHKSAMAHRAYIKL</sequence>
<evidence type="ECO:0000256" key="2">
    <source>
        <dbReference type="ARBA" id="ARBA00007151"/>
    </source>
</evidence>
<dbReference type="AlphaFoldDB" id="A0A0V1PS63"/>
<dbReference type="InterPro" id="IPR023798">
    <property type="entry name" value="Ribosomal_uS7_dom"/>
</dbReference>
<dbReference type="RefSeq" id="XP_015465169.1">
    <property type="nucleotide sequence ID" value="XM_015613997.1"/>
</dbReference>
<reference evidence="10 11" key="1">
    <citation type="submission" date="2015-11" db="EMBL/GenBank/DDBJ databases">
        <title>The genome of Debaryomyces fabryi.</title>
        <authorList>
            <person name="Tafer H."/>
            <person name="Lopandic K."/>
        </authorList>
    </citation>
    <scope>NUCLEOTIDE SEQUENCE [LARGE SCALE GENOMIC DNA]</scope>
    <source>
        <strain evidence="10 11">CBS 789</strain>
    </source>
</reference>
<dbReference type="GeneID" id="26842177"/>
<evidence type="ECO:0000256" key="7">
    <source>
        <dbReference type="ARBA" id="ARBA00039306"/>
    </source>
</evidence>
<dbReference type="GO" id="GO:0005840">
    <property type="term" value="C:ribosome"/>
    <property type="evidence" value="ECO:0007669"/>
    <property type="project" value="UniProtKB-KW"/>
</dbReference>
<dbReference type="InterPro" id="IPR020606">
    <property type="entry name" value="Ribosomal_uS7_CS"/>
</dbReference>
<evidence type="ECO:0000256" key="4">
    <source>
        <dbReference type="ARBA" id="ARBA00023128"/>
    </source>
</evidence>
<dbReference type="EMBL" id="LMYN01000177">
    <property type="protein sequence ID" value="KRZ99066.1"/>
    <property type="molecule type" value="Genomic_DNA"/>
</dbReference>
<accession>A0A0V1PS63</accession>
<organism evidence="10 11">
    <name type="scientific">Debaryomyces fabryi</name>
    <dbReference type="NCBI Taxonomy" id="58627"/>
    <lineage>
        <taxon>Eukaryota</taxon>
        <taxon>Fungi</taxon>
        <taxon>Dikarya</taxon>
        <taxon>Ascomycota</taxon>
        <taxon>Saccharomycotina</taxon>
        <taxon>Pichiomycetes</taxon>
        <taxon>Debaryomycetaceae</taxon>
        <taxon>Debaryomyces</taxon>
    </lineage>
</organism>
<comment type="caution">
    <text evidence="10">The sequence shown here is derived from an EMBL/GenBank/DDBJ whole genome shotgun (WGS) entry which is preliminary data.</text>
</comment>
<dbReference type="OrthoDB" id="9972728at2759"/>